<dbReference type="OrthoDB" id="10059875at2759"/>
<dbReference type="PANTHER" id="PTHR11133">
    <property type="entry name" value="SACCHAROPINE DEHYDROGENASE"/>
    <property type="match status" value="1"/>
</dbReference>
<protein>
    <recommendedName>
        <fullName evidence="2">Alanine dehydrogenase/pyridine nucleotide transhydrogenase N-terminal domain-containing protein</fullName>
    </recommendedName>
</protein>
<evidence type="ECO:0000259" key="2">
    <source>
        <dbReference type="SMART" id="SM01003"/>
    </source>
</evidence>
<dbReference type="EMBL" id="MPUH01000680">
    <property type="protein sequence ID" value="OMJ75621.1"/>
    <property type="molecule type" value="Genomic_DNA"/>
</dbReference>
<dbReference type="SUPFAM" id="SSF52283">
    <property type="entry name" value="Formate/glycerate dehydrogenase catalytic domain-like"/>
    <property type="match status" value="1"/>
</dbReference>
<dbReference type="PANTHER" id="PTHR11133:SF22">
    <property type="entry name" value="ALPHA-AMINOADIPIC SEMIALDEHYDE SYNTHASE, MITOCHONDRIAL"/>
    <property type="match status" value="1"/>
</dbReference>
<sequence length="500" mass="57575">MEGNKNVIGLVRETKNYWERRVGLTPKDVKRLVNLGIKVLVQPSTTRCFTDIEFQHAGAIITEDLSEAQLLIGIKEVKIIDLLPKRTYMFFSHTLKAQPYNMPLLDTLLEKHIRLIDYECIRNDSGRLVAFGTFAGNAGVIDFLQGLGKYLLMRKMSNPFLYERFSYMYYTLAEAIENVRRIGKIISTEGLPVGLGPMIWGIVGTGRCADGAEEILVNFPHRFLTPQEFLIFEPSEESNFIIYIVKFGTKDLYERISDGGFDRKEYGSSPHLYKSVFKEKYADRLSVIVNCLYYETKYPKILSVDDFKQGIGRLLGICDISCDYKGSIEICRKFTTPEDPFFLYNPGDDRIYKLVQEHVQNSLLYHSMDFLPSELPRDASQHFSNKLFNYIIELAQDDPNLPYEELTLNPEIKYSMMTCHGELTPKFKYITKLREEKSHEVKVVKEISLDEEIANVISGCREIVSDLQNAFYYQEISSESKESIIKIARLLRESDPSLPN</sequence>
<dbReference type="Proteomes" id="UP000187209">
    <property type="component" value="Unassembled WGS sequence"/>
</dbReference>
<evidence type="ECO:0000313" key="3">
    <source>
        <dbReference type="EMBL" id="OMJ75621.1"/>
    </source>
</evidence>
<dbReference type="FunFam" id="3.40.50.720:FF:000087">
    <property type="entry name" value="alpha-aminoadipic semialdehyde synthase, mitochondrial"/>
    <property type="match status" value="1"/>
</dbReference>
<gene>
    <name evidence="3" type="ORF">SteCoe_25212</name>
</gene>
<dbReference type="SMART" id="SM01003">
    <property type="entry name" value="AlaDh_PNT_N"/>
    <property type="match status" value="1"/>
</dbReference>
<proteinExistence type="predicted"/>
<feature type="domain" description="Alanine dehydrogenase/pyridine nucleotide transhydrogenase N-terminal" evidence="2">
    <location>
        <begin position="9"/>
        <end position="138"/>
    </location>
</feature>
<accession>A0A1R2BFU8</accession>
<organism evidence="3 4">
    <name type="scientific">Stentor coeruleus</name>
    <dbReference type="NCBI Taxonomy" id="5963"/>
    <lineage>
        <taxon>Eukaryota</taxon>
        <taxon>Sar</taxon>
        <taxon>Alveolata</taxon>
        <taxon>Ciliophora</taxon>
        <taxon>Postciliodesmatophora</taxon>
        <taxon>Heterotrichea</taxon>
        <taxon>Heterotrichida</taxon>
        <taxon>Stentoridae</taxon>
        <taxon>Stentor</taxon>
    </lineage>
</organism>
<reference evidence="3 4" key="1">
    <citation type="submission" date="2016-11" db="EMBL/GenBank/DDBJ databases">
        <title>The macronuclear genome of Stentor coeruleus: a giant cell with tiny introns.</title>
        <authorList>
            <person name="Slabodnick M."/>
            <person name="Ruby J.G."/>
            <person name="Reiff S.B."/>
            <person name="Swart E.C."/>
            <person name="Gosai S."/>
            <person name="Prabakaran S."/>
            <person name="Witkowska E."/>
            <person name="Larue G.E."/>
            <person name="Fisher S."/>
            <person name="Freeman R.M."/>
            <person name="Gunawardena J."/>
            <person name="Chu W."/>
            <person name="Stover N.A."/>
            <person name="Gregory B.D."/>
            <person name="Nowacki M."/>
            <person name="Derisi J."/>
            <person name="Roy S.W."/>
            <person name="Marshall W.F."/>
            <person name="Sood P."/>
        </authorList>
    </citation>
    <scope>NUCLEOTIDE SEQUENCE [LARGE SCALE GENOMIC DNA]</scope>
    <source>
        <strain evidence="3">WM001</strain>
    </source>
</reference>
<dbReference type="CDD" id="cd12189">
    <property type="entry name" value="LKR_SDH_like"/>
    <property type="match status" value="1"/>
</dbReference>
<dbReference type="Pfam" id="PF05222">
    <property type="entry name" value="AlaDh_PNT_N"/>
    <property type="match status" value="1"/>
</dbReference>
<dbReference type="GO" id="GO:0005737">
    <property type="term" value="C:cytoplasm"/>
    <property type="evidence" value="ECO:0007669"/>
    <property type="project" value="TreeGrafter"/>
</dbReference>
<dbReference type="GO" id="GO:0019878">
    <property type="term" value="P:lysine biosynthetic process via aminoadipic acid"/>
    <property type="evidence" value="ECO:0007669"/>
    <property type="project" value="TreeGrafter"/>
</dbReference>
<comment type="caution">
    <text evidence="3">The sequence shown here is derived from an EMBL/GenBank/DDBJ whole genome shotgun (WGS) entry which is preliminary data.</text>
</comment>
<dbReference type="InterPro" id="IPR007886">
    <property type="entry name" value="AlaDH/PNT_N"/>
</dbReference>
<dbReference type="GO" id="GO:0004753">
    <property type="term" value="F:saccharopine dehydrogenase activity"/>
    <property type="evidence" value="ECO:0007669"/>
    <property type="project" value="TreeGrafter"/>
</dbReference>
<evidence type="ECO:0000313" key="4">
    <source>
        <dbReference type="Proteomes" id="UP000187209"/>
    </source>
</evidence>
<evidence type="ECO:0000256" key="1">
    <source>
        <dbReference type="ARBA" id="ARBA00023002"/>
    </source>
</evidence>
<keyword evidence="1" id="KW-0560">Oxidoreductase</keyword>
<keyword evidence="4" id="KW-1185">Reference proteome</keyword>
<dbReference type="Gene3D" id="3.40.50.720">
    <property type="entry name" value="NAD(P)-binding Rossmann-like Domain"/>
    <property type="match status" value="1"/>
</dbReference>
<name>A0A1R2BFU8_9CILI</name>
<dbReference type="AlphaFoldDB" id="A0A1R2BFU8"/>
<dbReference type="InterPro" id="IPR051168">
    <property type="entry name" value="AASS"/>
</dbReference>